<accession>A4CG17</accession>
<keyword evidence="5 6" id="KW-0472">Membrane</keyword>
<feature type="transmembrane region" description="Helical" evidence="6">
    <location>
        <begin position="64"/>
        <end position="86"/>
    </location>
</feature>
<reference evidence="7 8" key="1">
    <citation type="submission" date="2006-02" db="EMBL/GenBank/DDBJ databases">
        <authorList>
            <person name="Moran M.A."/>
            <person name="Kjelleberg S."/>
            <person name="Egan S."/>
            <person name="Saunders N."/>
            <person name="Thomas T."/>
            <person name="Ferriera S."/>
            <person name="Johnson J."/>
            <person name="Kravitz S."/>
            <person name="Halpern A."/>
            <person name="Remington K."/>
            <person name="Beeson K."/>
            <person name="Tran B."/>
            <person name="Rogers Y.-H."/>
            <person name="Friedman R."/>
            <person name="Venter J.C."/>
        </authorList>
    </citation>
    <scope>NUCLEOTIDE SEQUENCE [LARGE SCALE GENOMIC DNA]</scope>
    <source>
        <strain evidence="7 8">D2</strain>
    </source>
</reference>
<evidence type="ECO:0000313" key="7">
    <source>
        <dbReference type="EMBL" id="EAR26323.1"/>
    </source>
</evidence>
<evidence type="ECO:0000256" key="6">
    <source>
        <dbReference type="SAM" id="Phobius"/>
    </source>
</evidence>
<dbReference type="InterPro" id="IPR001123">
    <property type="entry name" value="LeuE-type"/>
</dbReference>
<dbReference type="PANTHER" id="PTHR30086:SF20">
    <property type="entry name" value="ARGININE EXPORTER PROTEIN ARGO-RELATED"/>
    <property type="match status" value="1"/>
</dbReference>
<evidence type="ECO:0000256" key="5">
    <source>
        <dbReference type="ARBA" id="ARBA00023136"/>
    </source>
</evidence>
<keyword evidence="8" id="KW-1185">Reference proteome</keyword>
<evidence type="ECO:0000313" key="8">
    <source>
        <dbReference type="Proteomes" id="UP000006201"/>
    </source>
</evidence>
<keyword evidence="2" id="KW-1003">Cell membrane</keyword>
<dbReference type="eggNOG" id="COG1280">
    <property type="taxonomic scope" value="Bacteria"/>
</dbReference>
<comment type="subcellular location">
    <subcellularLocation>
        <location evidence="1">Cell membrane</location>
        <topology evidence="1">Multi-pass membrane protein</topology>
    </subcellularLocation>
</comment>
<dbReference type="GO" id="GO:0015171">
    <property type="term" value="F:amino acid transmembrane transporter activity"/>
    <property type="evidence" value="ECO:0007669"/>
    <property type="project" value="TreeGrafter"/>
</dbReference>
<gene>
    <name evidence="7" type="ORF">PTD2_22765</name>
</gene>
<dbReference type="PANTHER" id="PTHR30086">
    <property type="entry name" value="ARGININE EXPORTER PROTEIN ARGO"/>
    <property type="match status" value="1"/>
</dbReference>
<dbReference type="Pfam" id="PF01810">
    <property type="entry name" value="LysE"/>
    <property type="match status" value="1"/>
</dbReference>
<feature type="transmembrane region" description="Helical" evidence="6">
    <location>
        <begin position="34"/>
        <end position="52"/>
    </location>
</feature>
<dbReference type="Proteomes" id="UP000006201">
    <property type="component" value="Unassembled WGS sequence"/>
</dbReference>
<keyword evidence="3 6" id="KW-0812">Transmembrane</keyword>
<dbReference type="EMBL" id="AAOH01000032">
    <property type="protein sequence ID" value="EAR26323.1"/>
    <property type="molecule type" value="Genomic_DNA"/>
</dbReference>
<evidence type="ECO:0000256" key="3">
    <source>
        <dbReference type="ARBA" id="ARBA00022692"/>
    </source>
</evidence>
<name>A4CG17_9GAMM</name>
<sequence>MAWGCVSWLAIVRPVDTAPEAAQAAAFQNAFRDGFLIAVFNSKIAAFFISLFSQFLGDGQPFALHLTMAGLAGFIDMAVYVFYAVLASTAVVDGLMKRYARFRDGLFAVILIGLSVSLFVSHLNLV</sequence>
<evidence type="ECO:0000256" key="2">
    <source>
        <dbReference type="ARBA" id="ARBA00022475"/>
    </source>
</evidence>
<dbReference type="HOGENOM" id="CLU_1979663_0_0_6"/>
<evidence type="ECO:0000256" key="1">
    <source>
        <dbReference type="ARBA" id="ARBA00004651"/>
    </source>
</evidence>
<feature type="transmembrane region" description="Helical" evidence="6">
    <location>
        <begin position="106"/>
        <end position="125"/>
    </location>
</feature>
<protein>
    <recommendedName>
        <fullName evidence="9">Transporter, LysE family protein</fullName>
    </recommendedName>
</protein>
<dbReference type="AlphaFoldDB" id="A4CG17"/>
<organism evidence="7 8">
    <name type="scientific">Pseudoalteromonas tunicata D2</name>
    <dbReference type="NCBI Taxonomy" id="87626"/>
    <lineage>
        <taxon>Bacteria</taxon>
        <taxon>Pseudomonadati</taxon>
        <taxon>Pseudomonadota</taxon>
        <taxon>Gammaproteobacteria</taxon>
        <taxon>Alteromonadales</taxon>
        <taxon>Pseudoalteromonadaceae</taxon>
        <taxon>Pseudoalteromonas</taxon>
    </lineage>
</organism>
<evidence type="ECO:0008006" key="9">
    <source>
        <dbReference type="Google" id="ProtNLM"/>
    </source>
</evidence>
<evidence type="ECO:0000256" key="4">
    <source>
        <dbReference type="ARBA" id="ARBA00022989"/>
    </source>
</evidence>
<dbReference type="GO" id="GO:0005886">
    <property type="term" value="C:plasma membrane"/>
    <property type="evidence" value="ECO:0007669"/>
    <property type="project" value="UniProtKB-SubCell"/>
</dbReference>
<keyword evidence="4 6" id="KW-1133">Transmembrane helix</keyword>
<comment type="caution">
    <text evidence="7">The sequence shown here is derived from an EMBL/GenBank/DDBJ whole genome shotgun (WGS) entry which is preliminary data.</text>
</comment>
<proteinExistence type="predicted"/>